<accession>A0ABN8HEP8</accession>
<evidence type="ECO:0000256" key="6">
    <source>
        <dbReference type="ARBA" id="ARBA00023136"/>
    </source>
</evidence>
<comment type="caution">
    <text evidence="9">The sequence shown here is derived from an EMBL/GenBank/DDBJ whole genome shotgun (WGS) entry which is preliminary data.</text>
</comment>
<protein>
    <submittedName>
        <fullName evidence="9">High-affinity gluconate transporter</fullName>
    </submittedName>
</protein>
<gene>
    <name evidence="9" type="primary">gntT</name>
    <name evidence="9" type="ORF">LMG032447_00347</name>
</gene>
<dbReference type="InterPro" id="IPR003474">
    <property type="entry name" value="Glcn_transporter"/>
</dbReference>
<dbReference type="PANTHER" id="PTHR30354">
    <property type="entry name" value="GNT FAMILY GLUCONATE TRANSPORTER"/>
    <property type="match status" value="1"/>
</dbReference>
<evidence type="ECO:0000256" key="5">
    <source>
        <dbReference type="ARBA" id="ARBA00022989"/>
    </source>
</evidence>
<reference evidence="9" key="1">
    <citation type="submission" date="2022-03" db="EMBL/GenBank/DDBJ databases">
        <authorList>
            <person name="Hettiarachchi G."/>
        </authorList>
    </citation>
    <scope>NUCLEOTIDE SEQUENCE</scope>
    <source>
        <strain evidence="9">LMG 32447</strain>
    </source>
</reference>
<comment type="subcellular location">
    <subcellularLocation>
        <location evidence="1">Cell membrane</location>
        <topology evidence="1">Multi-pass membrane protein</topology>
    </subcellularLocation>
</comment>
<proteinExistence type="inferred from homology"/>
<evidence type="ECO:0000256" key="4">
    <source>
        <dbReference type="ARBA" id="ARBA00022692"/>
    </source>
</evidence>
<dbReference type="EMBL" id="CAKOEU010000002">
    <property type="protein sequence ID" value="CAH1851560.1"/>
    <property type="molecule type" value="Genomic_DNA"/>
</dbReference>
<dbReference type="Pfam" id="PF02447">
    <property type="entry name" value="GntP_permease"/>
    <property type="match status" value="1"/>
</dbReference>
<keyword evidence="4 8" id="KW-0812">Transmembrane</keyword>
<dbReference type="Proteomes" id="UP000838102">
    <property type="component" value="Unassembled WGS sequence"/>
</dbReference>
<feature type="transmembrane region" description="Helical" evidence="8">
    <location>
        <begin position="388"/>
        <end position="413"/>
    </location>
</feature>
<feature type="transmembrane region" description="Helical" evidence="8">
    <location>
        <begin position="433"/>
        <end position="457"/>
    </location>
</feature>
<keyword evidence="5 8" id="KW-1133">Transmembrane helix</keyword>
<dbReference type="PIRSF" id="PIRSF002746">
    <property type="entry name" value="Gluconate_transporter"/>
    <property type="match status" value="1"/>
</dbReference>
<evidence type="ECO:0000256" key="1">
    <source>
        <dbReference type="ARBA" id="ARBA00004651"/>
    </source>
</evidence>
<evidence type="ECO:0000256" key="2">
    <source>
        <dbReference type="ARBA" id="ARBA00022448"/>
    </source>
</evidence>
<organism evidence="9 10">
    <name type="scientific">Convivina praedatoris</name>
    <dbReference type="NCBI Taxonomy" id="2880963"/>
    <lineage>
        <taxon>Bacteria</taxon>
        <taxon>Bacillati</taxon>
        <taxon>Bacillota</taxon>
        <taxon>Bacilli</taxon>
        <taxon>Lactobacillales</taxon>
        <taxon>Lactobacillaceae</taxon>
        <taxon>Convivina</taxon>
    </lineage>
</organism>
<evidence type="ECO:0000256" key="8">
    <source>
        <dbReference type="SAM" id="Phobius"/>
    </source>
</evidence>
<feature type="transmembrane region" description="Helical" evidence="8">
    <location>
        <begin position="181"/>
        <end position="200"/>
    </location>
</feature>
<feature type="transmembrane region" description="Helical" evidence="8">
    <location>
        <begin position="319"/>
        <end position="337"/>
    </location>
</feature>
<keyword evidence="10" id="KW-1185">Reference proteome</keyword>
<feature type="transmembrane region" description="Helical" evidence="8">
    <location>
        <begin position="279"/>
        <end position="298"/>
    </location>
</feature>
<keyword evidence="6 8" id="KW-0472">Membrane</keyword>
<evidence type="ECO:0000313" key="10">
    <source>
        <dbReference type="Proteomes" id="UP000838102"/>
    </source>
</evidence>
<feature type="transmembrane region" description="Helical" evidence="8">
    <location>
        <begin position="28"/>
        <end position="53"/>
    </location>
</feature>
<feature type="transmembrane region" description="Helical" evidence="8">
    <location>
        <begin position="65"/>
        <end position="83"/>
    </location>
</feature>
<name>A0ABN8HEP8_9LACO</name>
<feature type="transmembrane region" description="Helical" evidence="8">
    <location>
        <begin position="103"/>
        <end position="136"/>
    </location>
</feature>
<evidence type="ECO:0000313" key="9">
    <source>
        <dbReference type="EMBL" id="CAH1851560.1"/>
    </source>
</evidence>
<feature type="transmembrane region" description="Helical" evidence="8">
    <location>
        <begin position="236"/>
        <end position="259"/>
    </location>
</feature>
<comment type="similarity">
    <text evidence="7">Belongs to the GntP permease family.</text>
</comment>
<feature type="transmembrane region" description="Helical" evidence="8">
    <location>
        <begin position="143"/>
        <end position="161"/>
    </location>
</feature>
<feature type="transmembrane region" description="Helical" evidence="8">
    <location>
        <begin position="357"/>
        <end position="381"/>
    </location>
</feature>
<keyword evidence="3" id="KW-1003">Cell membrane</keyword>
<sequence>MSSLLVLAIGIALLLVLIIKFHMNTFIALIVTAVVVGFGLCLPGFGTMTLAKIPVSIEKGIGSSLGELAIVFGFGAILGRLVADAGGAYRIAHTLIAKFGSKHIQIAIMLASFIIGIALFFEVGLVLLIPIVFAVALEAGLPLLYLGIPMAAALSVTHGFLPPHPAPTAIAGVLGANPGTVLLYGIIIAIPCAIVAGPMFTKLAQRFAPDAFVVKKHLEAFGEDQHQFKLEDTPSFGLSVLTSLFPVLLMGITTIYDIVFNDGKPFKNPQGFDGFVTMLGNPVFAMIASLVFALWAMGWHQGLHNKQLMATAETAIKSIAMLLLIIGAGAAFKQILIDGGIAAQISHIFQNSSVSPLILAWLITVLLRVALGSSTVAALTAAGLVQPLIAAGGVNPALMVLVIGAGSLAASHVNDAGFWMFKEYFDLNVKQTLQIWTVLETIIAITGLVVILILNLFI</sequence>
<keyword evidence="2" id="KW-0813">Transport</keyword>
<evidence type="ECO:0000256" key="3">
    <source>
        <dbReference type="ARBA" id="ARBA00022475"/>
    </source>
</evidence>
<dbReference type="RefSeq" id="WP_248705797.1">
    <property type="nucleotide sequence ID" value="NZ_CAKOEU010000002.1"/>
</dbReference>
<dbReference type="NCBIfam" id="TIGR00791">
    <property type="entry name" value="gntP"/>
    <property type="match status" value="1"/>
</dbReference>
<evidence type="ECO:0000256" key="7">
    <source>
        <dbReference type="ARBA" id="ARBA00049663"/>
    </source>
</evidence>
<dbReference type="PANTHER" id="PTHR30354:SF22">
    <property type="entry name" value="HIGH-AFFINITY GLUCONATE TRANSPORTER"/>
    <property type="match status" value="1"/>
</dbReference>